<evidence type="ECO:0000313" key="3">
    <source>
        <dbReference type="Proteomes" id="UP000613160"/>
    </source>
</evidence>
<reference evidence="2" key="1">
    <citation type="journal article" date="2014" name="Int. J. Syst. Evol. Microbiol.">
        <title>Complete genome sequence of Corynebacterium casei LMG S-19264T (=DSM 44701T), isolated from a smear-ripened cheese.</title>
        <authorList>
            <consortium name="US DOE Joint Genome Institute (JGI-PGF)"/>
            <person name="Walter F."/>
            <person name="Albersmeier A."/>
            <person name="Kalinowski J."/>
            <person name="Ruckert C."/>
        </authorList>
    </citation>
    <scope>NUCLEOTIDE SEQUENCE</scope>
    <source>
        <strain evidence="2">CGMCC 1.15493</strain>
    </source>
</reference>
<feature type="domain" description="HTH marR-type" evidence="1">
    <location>
        <begin position="33"/>
        <end position="89"/>
    </location>
</feature>
<dbReference type="EMBL" id="BMJJ01000002">
    <property type="protein sequence ID" value="GGD11329.1"/>
    <property type="molecule type" value="Genomic_DNA"/>
</dbReference>
<name>A0A917D939_9HYPH</name>
<dbReference type="Gene3D" id="1.10.10.10">
    <property type="entry name" value="Winged helix-like DNA-binding domain superfamily/Winged helix DNA-binding domain"/>
    <property type="match status" value="1"/>
</dbReference>
<keyword evidence="3" id="KW-1185">Reference proteome</keyword>
<evidence type="ECO:0000259" key="1">
    <source>
        <dbReference type="Pfam" id="PF12802"/>
    </source>
</evidence>
<dbReference type="SUPFAM" id="SSF46785">
    <property type="entry name" value="Winged helix' DNA-binding domain"/>
    <property type="match status" value="1"/>
</dbReference>
<accession>A0A917D939</accession>
<dbReference type="Proteomes" id="UP000613160">
    <property type="component" value="Unassembled WGS sequence"/>
</dbReference>
<dbReference type="InterPro" id="IPR000835">
    <property type="entry name" value="HTH_MarR-typ"/>
</dbReference>
<gene>
    <name evidence="2" type="ORF">GCM10011335_12910</name>
</gene>
<comment type="caution">
    <text evidence="2">The sequence shown here is derived from an EMBL/GenBank/DDBJ whole genome shotgun (WGS) entry which is preliminary data.</text>
</comment>
<reference evidence="2" key="2">
    <citation type="submission" date="2020-09" db="EMBL/GenBank/DDBJ databases">
        <authorList>
            <person name="Sun Q."/>
            <person name="Zhou Y."/>
        </authorList>
    </citation>
    <scope>NUCLEOTIDE SEQUENCE</scope>
    <source>
        <strain evidence="2">CGMCC 1.15493</strain>
    </source>
</reference>
<dbReference type="Pfam" id="PF12802">
    <property type="entry name" value="MarR_2"/>
    <property type="match status" value="1"/>
</dbReference>
<protein>
    <recommendedName>
        <fullName evidence="1">HTH marR-type domain-containing protein</fullName>
    </recommendedName>
</protein>
<dbReference type="RefSeq" id="WP_188849737.1">
    <property type="nucleotide sequence ID" value="NZ_BMJJ01000002.1"/>
</dbReference>
<proteinExistence type="predicted"/>
<dbReference type="InterPro" id="IPR036388">
    <property type="entry name" value="WH-like_DNA-bd_sf"/>
</dbReference>
<dbReference type="InterPro" id="IPR036390">
    <property type="entry name" value="WH_DNA-bd_sf"/>
</dbReference>
<organism evidence="2 3">
    <name type="scientific">Aureimonas glaciei</name>
    <dbReference type="NCBI Taxonomy" id="1776957"/>
    <lineage>
        <taxon>Bacteria</taxon>
        <taxon>Pseudomonadati</taxon>
        <taxon>Pseudomonadota</taxon>
        <taxon>Alphaproteobacteria</taxon>
        <taxon>Hyphomicrobiales</taxon>
        <taxon>Aurantimonadaceae</taxon>
        <taxon>Aureimonas</taxon>
    </lineage>
</organism>
<dbReference type="AlphaFoldDB" id="A0A917D939"/>
<dbReference type="GO" id="GO:0003700">
    <property type="term" value="F:DNA-binding transcription factor activity"/>
    <property type="evidence" value="ECO:0007669"/>
    <property type="project" value="InterPro"/>
</dbReference>
<sequence length="143" mass="15260">MTNEAISTAALASLLEQVARRIHSQGYAADLFPAQWSALRYLEGAPPQLRTAIDLARFQGLASGAVARTVRTLITKGLLVKAGTIGRGRAEQLNLTDLGRKILSDDPLQGIAKALEVLEPGERESLANGLEIAIRSTMPDIEG</sequence>
<evidence type="ECO:0000313" key="2">
    <source>
        <dbReference type="EMBL" id="GGD11329.1"/>
    </source>
</evidence>